<feature type="non-terminal residue" evidence="2">
    <location>
        <position position="113"/>
    </location>
</feature>
<dbReference type="GO" id="GO:0042446">
    <property type="term" value="P:hormone biosynthetic process"/>
    <property type="evidence" value="ECO:0007669"/>
    <property type="project" value="UniProtKB-KW"/>
</dbReference>
<evidence type="ECO:0000313" key="2">
    <source>
        <dbReference type="EMBL" id="CAL4060428.1"/>
    </source>
</evidence>
<keyword evidence="1" id="KW-0712">Selenocysteine</keyword>
<evidence type="ECO:0000313" key="3">
    <source>
        <dbReference type="Proteomes" id="UP001497623"/>
    </source>
</evidence>
<keyword evidence="1" id="KW-0893">Thyroid hormones biosynthesis</keyword>
<dbReference type="PANTHER" id="PTHR11781:SF22">
    <property type="entry name" value="TYPE I IODOTHYRONINE DEIODINASE"/>
    <property type="match status" value="1"/>
</dbReference>
<reference evidence="2 3" key="1">
    <citation type="submission" date="2024-05" db="EMBL/GenBank/DDBJ databases">
        <authorList>
            <person name="Wallberg A."/>
        </authorList>
    </citation>
    <scope>NUCLEOTIDE SEQUENCE [LARGE SCALE GENOMIC DNA]</scope>
</reference>
<evidence type="ECO:0000256" key="1">
    <source>
        <dbReference type="RuleBase" id="RU000676"/>
    </source>
</evidence>
<keyword evidence="1" id="KW-0560">Oxidoreductase</keyword>
<name>A0AAV2PJM8_MEGNR</name>
<dbReference type="GO" id="GO:0004800">
    <property type="term" value="F:thyroxine 5'-deiodinase activity"/>
    <property type="evidence" value="ECO:0007669"/>
    <property type="project" value="InterPro"/>
</dbReference>
<dbReference type="InterPro" id="IPR000643">
    <property type="entry name" value="Iodothyronine_deiodinase"/>
</dbReference>
<gene>
    <name evidence="2" type="ORF">MNOR_LOCUS1356</name>
</gene>
<protein>
    <recommendedName>
        <fullName evidence="1">Iodothyronine deiodinase</fullName>
    </recommendedName>
</protein>
<dbReference type="Gene3D" id="3.40.30.10">
    <property type="entry name" value="Glutaredoxin"/>
    <property type="match status" value="1"/>
</dbReference>
<dbReference type="PANTHER" id="PTHR11781">
    <property type="entry name" value="IODOTHYRONINE DEIODINASE"/>
    <property type="match status" value="1"/>
</dbReference>
<comment type="caution">
    <text evidence="2">The sequence shown here is derived from an EMBL/GenBank/DDBJ whole genome shotgun (WGS) entry which is preliminary data.</text>
</comment>
<comment type="function">
    <text evidence="1">Responsible for the deiodination of T4 (3,5,3',5'-tetraiodothyronine).</text>
</comment>
<sequence length="113" mass="12562">MTEDFSGVADFVLVYIAEAHPTDGWAIKGNVEVANHKAMEDRVAATQKMLSMEPQSCPVLLDLMDDKCNKAFAALPERLYIVQDGIIVYKGGVGPFEYKLSEVDNFLSNYNNQ</sequence>
<accession>A0AAV2PJM8</accession>
<comment type="similarity">
    <text evidence="1">Belongs to the iodothyronine deiodinase family.</text>
</comment>
<dbReference type="EMBL" id="CAXKWB010000360">
    <property type="protein sequence ID" value="CAL4060428.1"/>
    <property type="molecule type" value="Genomic_DNA"/>
</dbReference>
<organism evidence="2 3">
    <name type="scientific">Meganyctiphanes norvegica</name>
    <name type="common">Northern krill</name>
    <name type="synonym">Thysanopoda norvegica</name>
    <dbReference type="NCBI Taxonomy" id="48144"/>
    <lineage>
        <taxon>Eukaryota</taxon>
        <taxon>Metazoa</taxon>
        <taxon>Ecdysozoa</taxon>
        <taxon>Arthropoda</taxon>
        <taxon>Crustacea</taxon>
        <taxon>Multicrustacea</taxon>
        <taxon>Malacostraca</taxon>
        <taxon>Eumalacostraca</taxon>
        <taxon>Eucarida</taxon>
        <taxon>Euphausiacea</taxon>
        <taxon>Euphausiidae</taxon>
        <taxon>Meganyctiphanes</taxon>
    </lineage>
</organism>
<dbReference type="GO" id="GO:0042403">
    <property type="term" value="P:thyroid hormone metabolic process"/>
    <property type="evidence" value="ECO:0007669"/>
    <property type="project" value="TreeGrafter"/>
</dbReference>
<dbReference type="Proteomes" id="UP001497623">
    <property type="component" value="Unassembled WGS sequence"/>
</dbReference>
<dbReference type="AlphaFoldDB" id="A0AAV2PJM8"/>
<proteinExistence type="inferred from homology"/>
<dbReference type="Pfam" id="PF00837">
    <property type="entry name" value="T4_deiodinase"/>
    <property type="match status" value="1"/>
</dbReference>
<keyword evidence="3" id="KW-1185">Reference proteome</keyword>